<protein>
    <submittedName>
        <fullName evidence="9">Niacin/nicotinamide transporter NaiP</fullName>
    </submittedName>
</protein>
<dbReference type="Proteomes" id="UP000672657">
    <property type="component" value="Unassembled WGS sequence"/>
</dbReference>
<evidence type="ECO:0000313" key="9">
    <source>
        <dbReference type="EMBL" id="CAG2141263.1"/>
    </source>
</evidence>
<feature type="transmembrane region" description="Helical" evidence="7">
    <location>
        <begin position="201"/>
        <end position="220"/>
    </location>
</feature>
<comment type="caution">
    <text evidence="9">The sequence shown here is derived from an EMBL/GenBank/DDBJ whole genome shotgun (WGS) entry which is preliminary data.</text>
</comment>
<keyword evidence="4 7" id="KW-0812">Transmembrane</keyword>
<accession>A0ABM8TER5</accession>
<gene>
    <name evidence="9" type="primary">naiP_2</name>
    <name evidence="9" type="ORF">LMG26411_02020</name>
</gene>
<evidence type="ECO:0000256" key="1">
    <source>
        <dbReference type="ARBA" id="ARBA00004141"/>
    </source>
</evidence>
<reference evidence="9 10" key="1">
    <citation type="submission" date="2021-03" db="EMBL/GenBank/DDBJ databases">
        <authorList>
            <person name="Peeters C."/>
        </authorList>
    </citation>
    <scope>NUCLEOTIDE SEQUENCE [LARGE SCALE GENOMIC DNA]</scope>
    <source>
        <strain evidence="9 10">LMG 26411</strain>
    </source>
</reference>
<dbReference type="CDD" id="cd17316">
    <property type="entry name" value="MFS_SV2_like"/>
    <property type="match status" value="1"/>
</dbReference>
<feature type="transmembrane region" description="Helical" evidence="7">
    <location>
        <begin position="366"/>
        <end position="389"/>
    </location>
</feature>
<dbReference type="EMBL" id="CAJPVI010000010">
    <property type="protein sequence ID" value="CAG2141263.1"/>
    <property type="molecule type" value="Genomic_DNA"/>
</dbReference>
<keyword evidence="5 7" id="KW-1133">Transmembrane helix</keyword>
<organism evidence="9 10">
    <name type="scientific">Cupriavidus numazuensis</name>
    <dbReference type="NCBI Taxonomy" id="221992"/>
    <lineage>
        <taxon>Bacteria</taxon>
        <taxon>Pseudomonadati</taxon>
        <taxon>Pseudomonadota</taxon>
        <taxon>Betaproteobacteria</taxon>
        <taxon>Burkholderiales</taxon>
        <taxon>Burkholderiaceae</taxon>
        <taxon>Cupriavidus</taxon>
    </lineage>
</organism>
<evidence type="ECO:0000256" key="4">
    <source>
        <dbReference type="ARBA" id="ARBA00022692"/>
    </source>
</evidence>
<evidence type="ECO:0000256" key="6">
    <source>
        <dbReference type="ARBA" id="ARBA00023136"/>
    </source>
</evidence>
<feature type="domain" description="Major facilitator superfamily (MFS) profile" evidence="8">
    <location>
        <begin position="48"/>
        <end position="456"/>
    </location>
</feature>
<dbReference type="Gene3D" id="1.20.1250.20">
    <property type="entry name" value="MFS general substrate transporter like domains"/>
    <property type="match status" value="1"/>
</dbReference>
<feature type="transmembrane region" description="Helical" evidence="7">
    <location>
        <begin position="344"/>
        <end position="360"/>
    </location>
</feature>
<dbReference type="PROSITE" id="PS50850">
    <property type="entry name" value="MFS"/>
    <property type="match status" value="1"/>
</dbReference>
<feature type="transmembrane region" description="Helical" evidence="7">
    <location>
        <begin position="314"/>
        <end position="332"/>
    </location>
</feature>
<dbReference type="SUPFAM" id="SSF103473">
    <property type="entry name" value="MFS general substrate transporter"/>
    <property type="match status" value="1"/>
</dbReference>
<feature type="transmembrane region" description="Helical" evidence="7">
    <location>
        <begin position="172"/>
        <end position="195"/>
    </location>
</feature>
<dbReference type="InterPro" id="IPR020846">
    <property type="entry name" value="MFS_dom"/>
</dbReference>
<dbReference type="PANTHER" id="PTHR23511">
    <property type="entry name" value="SYNAPTIC VESICLE GLYCOPROTEIN 2"/>
    <property type="match status" value="1"/>
</dbReference>
<feature type="transmembrane region" description="Helical" evidence="7">
    <location>
        <begin position="139"/>
        <end position="160"/>
    </location>
</feature>
<dbReference type="Pfam" id="PF07690">
    <property type="entry name" value="MFS_1"/>
    <property type="match status" value="1"/>
</dbReference>
<feature type="transmembrane region" description="Helical" evidence="7">
    <location>
        <begin position="401"/>
        <end position="425"/>
    </location>
</feature>
<dbReference type="PANTHER" id="PTHR23511:SF34">
    <property type="entry name" value="SYNAPTIC VESICLE GLYCOPROTEIN 2"/>
    <property type="match status" value="1"/>
</dbReference>
<dbReference type="InterPro" id="IPR011701">
    <property type="entry name" value="MFS"/>
</dbReference>
<evidence type="ECO:0000259" key="8">
    <source>
        <dbReference type="PROSITE" id="PS50850"/>
    </source>
</evidence>
<evidence type="ECO:0000313" key="10">
    <source>
        <dbReference type="Proteomes" id="UP000672657"/>
    </source>
</evidence>
<feature type="transmembrane region" description="Helical" evidence="7">
    <location>
        <begin position="431"/>
        <end position="451"/>
    </location>
</feature>
<feature type="transmembrane region" description="Helical" evidence="7">
    <location>
        <begin position="82"/>
        <end position="103"/>
    </location>
</feature>
<comment type="subcellular location">
    <subcellularLocation>
        <location evidence="1">Membrane</location>
        <topology evidence="1">Multi-pass membrane protein</topology>
    </subcellularLocation>
</comment>
<comment type="similarity">
    <text evidence="2">Belongs to the major facilitator superfamily. Sugar transporter (TC 2.A.1.1) family.</text>
</comment>
<evidence type="ECO:0000256" key="7">
    <source>
        <dbReference type="SAM" id="Phobius"/>
    </source>
</evidence>
<feature type="transmembrane region" description="Helical" evidence="7">
    <location>
        <begin position="275"/>
        <end position="294"/>
    </location>
</feature>
<dbReference type="RefSeq" id="WP_211953134.1">
    <property type="nucleotide sequence ID" value="NZ_CAJPVI010000010.1"/>
</dbReference>
<dbReference type="InterPro" id="IPR036259">
    <property type="entry name" value="MFS_trans_sf"/>
</dbReference>
<feature type="transmembrane region" description="Helical" evidence="7">
    <location>
        <begin position="49"/>
        <end position="70"/>
    </location>
</feature>
<name>A0ABM8TER5_9BURK</name>
<evidence type="ECO:0000256" key="5">
    <source>
        <dbReference type="ARBA" id="ARBA00022989"/>
    </source>
</evidence>
<feature type="transmembrane region" description="Helical" evidence="7">
    <location>
        <begin position="115"/>
        <end position="133"/>
    </location>
</feature>
<proteinExistence type="inferred from homology"/>
<evidence type="ECO:0000256" key="3">
    <source>
        <dbReference type="ARBA" id="ARBA00022448"/>
    </source>
</evidence>
<sequence>MSELSPSLADAVRNAPSHRTLPATHTTDSIAVGKLFEQFPLTREHLKSCLALFMVFAIEAWEMMIIVYTAQLIGTEFQLDAAALGNLIGAIFVGMLIGSLWWGKISDRIGRKRSIILSLVLYGLISVASAMATSYGMLYALRLLSGVAAVGMMVVTFAHFEELLPVKARGTCTVYLASGWPIGMLMALGLSTWLLPWGWRGIIAVSSLAAVWAFVVARWVEESPYWLAAVGRDDEAKAVIGRLSRGAVIVPPSTRLHVEKGAHGGTHRELFSGPALRITLLQIAVNFTFSWGYWGLQTWLPTLLQQRGLNLPQSYGFIAISAICMIPGYIAASFLTGKFGRKRVIVGFVGMAVIAGYVFANAQTMAMLYVGNFALAFFSMGAWGVWDTWIGELYSTRLRTLGYSWAVFAQRVANIAAPSLIGMLLVRGWSFNTTTTMINAFMLATVLLALFMPETEGKELD</sequence>
<keyword evidence="6 7" id="KW-0472">Membrane</keyword>
<evidence type="ECO:0000256" key="2">
    <source>
        <dbReference type="ARBA" id="ARBA00010992"/>
    </source>
</evidence>
<keyword evidence="10" id="KW-1185">Reference proteome</keyword>
<keyword evidence="3" id="KW-0813">Transport</keyword>